<dbReference type="WBParaSite" id="BPAG_0001451001-mRNA-1">
    <property type="protein sequence ID" value="BPAG_0001451001-mRNA-1"/>
    <property type="gene ID" value="BPAG_0001451001"/>
</dbReference>
<dbReference type="Proteomes" id="UP000278627">
    <property type="component" value="Unassembled WGS sequence"/>
</dbReference>
<protein>
    <submittedName>
        <fullName evidence="4">Coiled-coil domain-containing protein</fullName>
    </submittedName>
</protein>
<evidence type="ECO:0000313" key="4">
    <source>
        <dbReference type="WBParaSite" id="BPAG_0001451001-mRNA-1"/>
    </source>
</evidence>
<accession>A0A0N4TZP0</accession>
<evidence type="ECO:0000313" key="2">
    <source>
        <dbReference type="EMBL" id="VDN95623.1"/>
    </source>
</evidence>
<dbReference type="EMBL" id="UZAD01013667">
    <property type="protein sequence ID" value="VDN95623.1"/>
    <property type="molecule type" value="Genomic_DNA"/>
</dbReference>
<organism evidence="4">
    <name type="scientific">Brugia pahangi</name>
    <name type="common">Filarial nematode worm</name>
    <dbReference type="NCBI Taxonomy" id="6280"/>
    <lineage>
        <taxon>Eukaryota</taxon>
        <taxon>Metazoa</taxon>
        <taxon>Ecdysozoa</taxon>
        <taxon>Nematoda</taxon>
        <taxon>Chromadorea</taxon>
        <taxon>Rhabditida</taxon>
        <taxon>Spirurina</taxon>
        <taxon>Spiruromorpha</taxon>
        <taxon>Filarioidea</taxon>
        <taxon>Onchocercidae</taxon>
        <taxon>Brugia</taxon>
    </lineage>
</organism>
<name>A0A0N4TZP0_BRUPA</name>
<evidence type="ECO:0000256" key="1">
    <source>
        <dbReference type="SAM" id="MobiDB-lite"/>
    </source>
</evidence>
<reference evidence="4" key="1">
    <citation type="submission" date="2017-02" db="UniProtKB">
        <authorList>
            <consortium name="WormBaseParasite"/>
        </authorList>
    </citation>
    <scope>IDENTIFICATION</scope>
</reference>
<gene>
    <name evidence="2" type="ORF">BPAG_LOCUS14438</name>
</gene>
<proteinExistence type="predicted"/>
<evidence type="ECO:0000313" key="3">
    <source>
        <dbReference type="Proteomes" id="UP000278627"/>
    </source>
</evidence>
<sequence>MTDPTSVRHEIDELEKRLMKMDFKLETAKKARIDLLIYKQKISFCFTKDEYVDFLREKYPTWKPPKMQMYKQTSTLNQFQRSIIDDLATNRYHWDFGKHFMVPHVKLELDNPEPSDPIPSSGPALESDLVRIKKRLGEIAEDLESLREHRLHLSTAEYYLSLEPKFYSSKSQEMPWKKNIAQLKSLHELRTQINQIDASVLLDTPRPDVEDYEQIRIRMEYLQNDQDEGNFEQLLNEKEENANMISTEHRKGSNYLQETQYTEANLTRGETYDLCQILNAQRDDQKSLSQEITAAKSRPTETESTSQASNLPKAINDGFDFLTKILGTSANDAVGKQPAFMDRFNDGILKTVDLNTEDSDSDFFA</sequence>
<feature type="region of interest" description="Disordered" evidence="1">
    <location>
        <begin position="288"/>
        <end position="313"/>
    </location>
</feature>
<keyword evidence="3" id="KW-1185">Reference proteome</keyword>
<dbReference type="AlphaFoldDB" id="A0A0N4TZP0"/>
<reference evidence="2 3" key="2">
    <citation type="submission" date="2018-11" db="EMBL/GenBank/DDBJ databases">
        <authorList>
            <consortium name="Pathogen Informatics"/>
        </authorList>
    </citation>
    <scope>NUCLEOTIDE SEQUENCE [LARGE SCALE GENOMIC DNA]</scope>
</reference>